<organism evidence="1 2">
    <name type="scientific">Candidatus Mucispirillum faecigallinarum</name>
    <dbReference type="NCBI Taxonomy" id="2838699"/>
    <lineage>
        <taxon>Bacteria</taxon>
        <taxon>Pseudomonadati</taxon>
        <taxon>Deferribacterota</taxon>
        <taxon>Deferribacteres</taxon>
        <taxon>Deferribacterales</taxon>
        <taxon>Mucispirillaceae</taxon>
        <taxon>Mucispirillum</taxon>
    </lineage>
</organism>
<name>A0A9D2GUX8_9BACT</name>
<proteinExistence type="predicted"/>
<accession>A0A9D2GUX8</accession>
<evidence type="ECO:0000313" key="2">
    <source>
        <dbReference type="Proteomes" id="UP000824176"/>
    </source>
</evidence>
<dbReference type="EMBL" id="DXAQ01000104">
    <property type="protein sequence ID" value="HIZ89619.1"/>
    <property type="molecule type" value="Genomic_DNA"/>
</dbReference>
<dbReference type="AlphaFoldDB" id="A0A9D2GUX8"/>
<reference evidence="1" key="2">
    <citation type="submission" date="2021-04" db="EMBL/GenBank/DDBJ databases">
        <authorList>
            <person name="Gilroy R."/>
        </authorList>
    </citation>
    <scope>NUCLEOTIDE SEQUENCE</scope>
    <source>
        <strain evidence="1">ChiW4-1371</strain>
    </source>
</reference>
<sequence length="135" mass="15242">MKIIKFFTFLYIIFLFLLKSAYAENLPAWILSPDMPDYTYCATGSAPKNSNFSLQKKIAKMNAMSELSKTIEISISNQLDIKSNVESSNNKQVNVDKDISSASRQRSNAVISNASELDSFLDNNTGIYYLRMCIK</sequence>
<reference evidence="1" key="1">
    <citation type="journal article" date="2021" name="PeerJ">
        <title>Extensive microbial diversity within the chicken gut microbiome revealed by metagenomics and culture.</title>
        <authorList>
            <person name="Gilroy R."/>
            <person name="Ravi A."/>
            <person name="Getino M."/>
            <person name="Pursley I."/>
            <person name="Horton D.L."/>
            <person name="Alikhan N.F."/>
            <person name="Baker D."/>
            <person name="Gharbi K."/>
            <person name="Hall N."/>
            <person name="Watson M."/>
            <person name="Adriaenssens E.M."/>
            <person name="Foster-Nyarko E."/>
            <person name="Jarju S."/>
            <person name="Secka A."/>
            <person name="Antonio M."/>
            <person name="Oren A."/>
            <person name="Chaudhuri R.R."/>
            <person name="La Ragione R."/>
            <person name="Hildebrand F."/>
            <person name="Pallen M.J."/>
        </authorList>
    </citation>
    <scope>NUCLEOTIDE SEQUENCE</scope>
    <source>
        <strain evidence="1">ChiW4-1371</strain>
    </source>
</reference>
<keyword evidence="1" id="KW-0449">Lipoprotein</keyword>
<protein>
    <submittedName>
        <fullName evidence="1">LPP20 family lipoprotein</fullName>
    </submittedName>
</protein>
<evidence type="ECO:0000313" key="1">
    <source>
        <dbReference type="EMBL" id="HIZ89619.1"/>
    </source>
</evidence>
<dbReference type="Proteomes" id="UP000824176">
    <property type="component" value="Unassembled WGS sequence"/>
</dbReference>
<dbReference type="Gene3D" id="3.10.28.20">
    <property type="entry name" value="Acetamidase/Formamidase-like domains"/>
    <property type="match status" value="1"/>
</dbReference>
<gene>
    <name evidence="1" type="ORF">H9804_06715</name>
</gene>
<comment type="caution">
    <text evidence="1">The sequence shown here is derived from an EMBL/GenBank/DDBJ whole genome shotgun (WGS) entry which is preliminary data.</text>
</comment>